<keyword evidence="1" id="KW-0732">Signal</keyword>
<keyword evidence="3" id="KW-1185">Reference proteome</keyword>
<protein>
    <submittedName>
        <fullName evidence="2">Uncharacterized protein</fullName>
    </submittedName>
</protein>
<gene>
    <name evidence="2" type="ORF">OUZ56_020562</name>
</gene>
<organism evidence="2 3">
    <name type="scientific">Daphnia magna</name>
    <dbReference type="NCBI Taxonomy" id="35525"/>
    <lineage>
        <taxon>Eukaryota</taxon>
        <taxon>Metazoa</taxon>
        <taxon>Ecdysozoa</taxon>
        <taxon>Arthropoda</taxon>
        <taxon>Crustacea</taxon>
        <taxon>Branchiopoda</taxon>
        <taxon>Diplostraca</taxon>
        <taxon>Cladocera</taxon>
        <taxon>Anomopoda</taxon>
        <taxon>Daphniidae</taxon>
        <taxon>Daphnia</taxon>
    </lineage>
</organism>
<evidence type="ECO:0000256" key="1">
    <source>
        <dbReference type="SAM" id="SignalP"/>
    </source>
</evidence>
<evidence type="ECO:0000313" key="2">
    <source>
        <dbReference type="EMBL" id="KAK4011445.1"/>
    </source>
</evidence>
<name>A0ABQ9ZEU1_9CRUS</name>
<feature type="chain" id="PRO_5045123888" evidence="1">
    <location>
        <begin position="25"/>
        <end position="347"/>
    </location>
</feature>
<evidence type="ECO:0000313" key="3">
    <source>
        <dbReference type="Proteomes" id="UP001234178"/>
    </source>
</evidence>
<sequence length="347" mass="36846">MPARSLVPAVVSVASSIFPLSALASSSLLSAQPNDRHGTRLKSPTVDPGVRIDATSFLVYPRFGDAVVHQSARNFCRPRLYSFPVACVPPPIPGLPLAFLSSNDAPPPMLSCIPVASPLRRHCLLSRPSDTKIVHQRPHGAAHFYTQFRADMDKDMDSSVWTMPTVPICPPNLSLLLTNKGRGGPSPLSPLSPRCSCGISSPPKPGLSTPSPLLAKATGLSPVSPFCTKAAPISYSQASGWVSKGFVLSGYANCAAPFSAFFRASKLSLASAPQYEHMPRNALMFFTFAALEPSTGGCGKSLTACTCFGSDLPLSDVPVPRAVLARVRPTTESTLQYRPDKLDTLSI</sequence>
<dbReference type="Proteomes" id="UP001234178">
    <property type="component" value="Unassembled WGS sequence"/>
</dbReference>
<reference evidence="2 3" key="1">
    <citation type="journal article" date="2023" name="Nucleic Acids Res.">
        <title>The hologenome of Daphnia magna reveals possible DNA methylation and microbiome-mediated evolution of the host genome.</title>
        <authorList>
            <person name="Chaturvedi A."/>
            <person name="Li X."/>
            <person name="Dhandapani V."/>
            <person name="Marshall H."/>
            <person name="Kissane S."/>
            <person name="Cuenca-Cambronero M."/>
            <person name="Asole G."/>
            <person name="Calvet F."/>
            <person name="Ruiz-Romero M."/>
            <person name="Marangio P."/>
            <person name="Guigo R."/>
            <person name="Rago D."/>
            <person name="Mirbahai L."/>
            <person name="Eastwood N."/>
            <person name="Colbourne J.K."/>
            <person name="Zhou J."/>
            <person name="Mallon E."/>
            <person name="Orsini L."/>
        </authorList>
    </citation>
    <scope>NUCLEOTIDE SEQUENCE [LARGE SCALE GENOMIC DNA]</scope>
    <source>
        <strain evidence="2">LRV0_1</strain>
    </source>
</reference>
<comment type="caution">
    <text evidence="2">The sequence shown here is derived from an EMBL/GenBank/DDBJ whole genome shotgun (WGS) entry which is preliminary data.</text>
</comment>
<feature type="signal peptide" evidence="1">
    <location>
        <begin position="1"/>
        <end position="24"/>
    </location>
</feature>
<accession>A0ABQ9ZEU1</accession>
<proteinExistence type="predicted"/>
<dbReference type="EMBL" id="JAOYFB010000003">
    <property type="protein sequence ID" value="KAK4011445.1"/>
    <property type="molecule type" value="Genomic_DNA"/>
</dbReference>